<dbReference type="SUPFAM" id="SSF53474">
    <property type="entry name" value="alpha/beta-Hydrolases"/>
    <property type="match status" value="1"/>
</dbReference>
<dbReference type="GO" id="GO:0016020">
    <property type="term" value="C:membrane"/>
    <property type="evidence" value="ECO:0007669"/>
    <property type="project" value="TreeGrafter"/>
</dbReference>
<name>A0A432WU12_9GAMM</name>
<dbReference type="PRINTS" id="PR00111">
    <property type="entry name" value="ABHYDROLASE"/>
</dbReference>
<sequence>MTSVVALHSSQSHSGQWRSLAKQLARLLPAGVSFYAPDLIGYGRGVSLAEGLPGDITQFRLRDELKALHAQDVPAPGAAEKVVLIGHSYGGATALQWALRYPEQVQGLILYEPVSFHVLAEAESARAEILAITASMEGLSLTESAAIFVDYWNKPGYFARLPEKAKTLMSQQQAKVYADFHALLDEETTLAEYAQIKCPVVLLHGDESPLSSRTVAAHLADTLPNCQLLPVHAGHMGPLVAADIVNPFILDALKDMHVLEANAAENI</sequence>
<feature type="domain" description="AB hydrolase-1" evidence="1">
    <location>
        <begin position="4"/>
        <end position="240"/>
    </location>
</feature>
<protein>
    <submittedName>
        <fullName evidence="2">Alpha/beta hydrolase</fullName>
    </submittedName>
</protein>
<dbReference type="Pfam" id="PF12697">
    <property type="entry name" value="Abhydrolase_6"/>
    <property type="match status" value="1"/>
</dbReference>
<gene>
    <name evidence="2" type="ORF">CWE13_04535</name>
</gene>
<dbReference type="GO" id="GO:0016787">
    <property type="term" value="F:hydrolase activity"/>
    <property type="evidence" value="ECO:0007669"/>
    <property type="project" value="UniProtKB-KW"/>
</dbReference>
<dbReference type="AlphaFoldDB" id="A0A432WU12"/>
<dbReference type="InterPro" id="IPR050266">
    <property type="entry name" value="AB_hydrolase_sf"/>
</dbReference>
<evidence type="ECO:0000313" key="2">
    <source>
        <dbReference type="EMBL" id="RUO37237.1"/>
    </source>
</evidence>
<dbReference type="Proteomes" id="UP000286934">
    <property type="component" value="Unassembled WGS sequence"/>
</dbReference>
<dbReference type="Gene3D" id="3.40.50.1820">
    <property type="entry name" value="alpha/beta hydrolase"/>
    <property type="match status" value="1"/>
</dbReference>
<accession>A0A432WU12</accession>
<proteinExistence type="predicted"/>
<comment type="caution">
    <text evidence="2">The sequence shown here is derived from an EMBL/GenBank/DDBJ whole genome shotgun (WGS) entry which is preliminary data.</text>
</comment>
<keyword evidence="2" id="KW-0378">Hydrolase</keyword>
<evidence type="ECO:0000259" key="1">
    <source>
        <dbReference type="Pfam" id="PF12697"/>
    </source>
</evidence>
<dbReference type="PANTHER" id="PTHR43798:SF33">
    <property type="entry name" value="HYDROLASE, PUTATIVE (AFU_ORTHOLOGUE AFUA_2G14860)-RELATED"/>
    <property type="match status" value="1"/>
</dbReference>
<dbReference type="PANTHER" id="PTHR43798">
    <property type="entry name" value="MONOACYLGLYCEROL LIPASE"/>
    <property type="match status" value="1"/>
</dbReference>
<dbReference type="InterPro" id="IPR000073">
    <property type="entry name" value="AB_hydrolase_1"/>
</dbReference>
<dbReference type="EMBL" id="PIPP01000002">
    <property type="protein sequence ID" value="RUO37237.1"/>
    <property type="molecule type" value="Genomic_DNA"/>
</dbReference>
<dbReference type="RefSeq" id="WP_126806314.1">
    <property type="nucleotide sequence ID" value="NZ_PIPP01000002.1"/>
</dbReference>
<keyword evidence="3" id="KW-1185">Reference proteome</keyword>
<dbReference type="InterPro" id="IPR029058">
    <property type="entry name" value="AB_hydrolase_fold"/>
</dbReference>
<organism evidence="2 3">
    <name type="scientific">Aliidiomarina shirensis</name>
    <dbReference type="NCBI Taxonomy" id="1048642"/>
    <lineage>
        <taxon>Bacteria</taxon>
        <taxon>Pseudomonadati</taxon>
        <taxon>Pseudomonadota</taxon>
        <taxon>Gammaproteobacteria</taxon>
        <taxon>Alteromonadales</taxon>
        <taxon>Idiomarinaceae</taxon>
        <taxon>Aliidiomarina</taxon>
    </lineage>
</organism>
<evidence type="ECO:0000313" key="3">
    <source>
        <dbReference type="Proteomes" id="UP000286934"/>
    </source>
</evidence>
<reference evidence="3" key="1">
    <citation type="journal article" date="2018" name="Front. Microbiol.">
        <title>Genome-Based Analysis Reveals the Taxonomy and Diversity of the Family Idiomarinaceae.</title>
        <authorList>
            <person name="Liu Y."/>
            <person name="Lai Q."/>
            <person name="Shao Z."/>
        </authorList>
    </citation>
    <scope>NUCLEOTIDE SEQUENCE [LARGE SCALE GENOMIC DNA]</scope>
    <source>
        <strain evidence="3">AIS</strain>
    </source>
</reference>
<dbReference type="OrthoDB" id="6117067at2"/>